<dbReference type="InterPro" id="IPR019557">
    <property type="entry name" value="AminoTfrase-like_pln_mobile"/>
</dbReference>
<dbReference type="EMBL" id="JACBKZ010000014">
    <property type="protein sequence ID" value="KAF5931507.1"/>
    <property type="molecule type" value="Genomic_DNA"/>
</dbReference>
<feature type="region of interest" description="Disordered" evidence="1">
    <location>
        <begin position="713"/>
        <end position="756"/>
    </location>
</feature>
<dbReference type="Proteomes" id="UP000593564">
    <property type="component" value="Unassembled WGS sequence"/>
</dbReference>
<comment type="caution">
    <text evidence="3">The sequence shown here is derived from an EMBL/GenBank/DDBJ whole genome shotgun (WGS) entry which is preliminary data.</text>
</comment>
<reference evidence="4" key="1">
    <citation type="journal article" date="2020" name="Nat. Commun.">
        <title>Genome assembly of wild tea tree DASZ reveals pedigree and selection history of tea varieties.</title>
        <authorList>
            <person name="Zhang W."/>
            <person name="Zhang Y."/>
            <person name="Qiu H."/>
            <person name="Guo Y."/>
            <person name="Wan H."/>
            <person name="Zhang X."/>
            <person name="Scossa F."/>
            <person name="Alseekh S."/>
            <person name="Zhang Q."/>
            <person name="Wang P."/>
            <person name="Xu L."/>
            <person name="Schmidt M.H."/>
            <person name="Jia X."/>
            <person name="Li D."/>
            <person name="Zhu A."/>
            <person name="Guo F."/>
            <person name="Chen W."/>
            <person name="Ni D."/>
            <person name="Usadel B."/>
            <person name="Fernie A.R."/>
            <person name="Wen W."/>
        </authorList>
    </citation>
    <scope>NUCLEOTIDE SEQUENCE [LARGE SCALE GENOMIC DNA]</scope>
    <source>
        <strain evidence="4">cv. G240</strain>
    </source>
</reference>
<dbReference type="GO" id="GO:0010073">
    <property type="term" value="P:meristem maintenance"/>
    <property type="evidence" value="ECO:0007669"/>
    <property type="project" value="InterPro"/>
</dbReference>
<proteinExistence type="predicted"/>
<feature type="compositionally biased region" description="Low complexity" evidence="1">
    <location>
        <begin position="850"/>
        <end position="870"/>
    </location>
</feature>
<evidence type="ECO:0000313" key="4">
    <source>
        <dbReference type="Proteomes" id="UP000593564"/>
    </source>
</evidence>
<reference evidence="3 4" key="2">
    <citation type="submission" date="2020-07" db="EMBL/GenBank/DDBJ databases">
        <title>Genome assembly of wild tea tree DASZ reveals pedigree and selection history of tea varieties.</title>
        <authorList>
            <person name="Zhang W."/>
        </authorList>
    </citation>
    <scope>NUCLEOTIDE SEQUENCE [LARGE SCALE GENOMIC DNA]</scope>
    <source>
        <strain evidence="4">cv. G240</strain>
        <tissue evidence="3">Leaf</tissue>
    </source>
</reference>
<feature type="compositionally biased region" description="Low complexity" evidence="1">
    <location>
        <begin position="730"/>
        <end position="742"/>
    </location>
</feature>
<accession>A0A7J7FTS6</accession>
<dbReference type="AlphaFoldDB" id="A0A7J7FTS6"/>
<feature type="region of interest" description="Disordered" evidence="1">
    <location>
        <begin position="830"/>
        <end position="945"/>
    </location>
</feature>
<evidence type="ECO:0000259" key="2">
    <source>
        <dbReference type="Pfam" id="PF10536"/>
    </source>
</evidence>
<evidence type="ECO:0000256" key="1">
    <source>
        <dbReference type="SAM" id="MobiDB-lite"/>
    </source>
</evidence>
<keyword evidence="4" id="KW-1185">Reference proteome</keyword>
<gene>
    <name evidence="3" type="ORF">HYC85_027678</name>
</gene>
<sequence>MCPQAWGKMQNECKKTEDFDNWTYTLREAGLKVGLIRYAKPSGLIRYAKPKFQSGLIRYAKPKFQSGLIRYAKPKFQSGLIRYAKPKFQSGLIRYAKPKFQSGLIRYAKPKFQSGLIRYAKPKFQSGLIRYAKPKFQSGLIRYAKPKFQSGLIRYAKPKFQSGLIRYAKPKFQSGLIRYAKPKFQSFDVPAGKGKMQNDFDNWTYTLRDAGKRKDHNTFAKDTLRFRQMMTRHKSELETGVPAERFRDRKCDPSHSGGFPGAGDSFDPMTLPPRARPFIPGRYRPRAHNLPRAVFRHFTSFDEGAPGDLLLREPEQHLSHEAREGGSRSVRGYGSTIARDWYAELPEAVRGLVDLAGFGPFCIGLSRCPARRTLMAALVERWWDTTNSFHFSATGDMTMTPFDFAVLTGLDVGGWSIPYDEDMGEWEDAWMHLLGAHPPVDRVSGRVRYTWFSSHFRRAEMVPETPVEIEQYARGFLMFLFGTTLFADRGNTVGLYLLSALVDLSQVHQYDWGGAGLATLYFYMSATSRGRGDLLGGYWRAWELWVYVYFPSLAPELEVVGIPVTPYSLIFEGPYRPRPRETLLRLRQYFDTVRHSEITWQPWAPLGDEVRVQYTGASGISQYRVLLEGPVGRAWFLGERFLRQVWGYLSQDIPAVPPASMRTADRLSYSEVVGAMLGTEALLYVEEGNYATYRHVYLMPPLTEARIPMMRPAGMSSSGQARAQAADIPSTSGAGTSRGGSRPFPPAPSVHPHVGWPDMPTELMAWQYGTTSPMPIPLERPMPSDRYAIDPDSPPPSRGYIEEMVDLVATLEGMVLRREAQLSVAGIQMPSWSGQPQTRPSGPPWGAGPSGPFQGAGSSRGAGPSRPFRGARGGSARRRRAHVVEVEPEEEEEEATERQSETSAGEEDAEGNTADDGADSDDDDAVEIIPQKRMRSASRSRSRGL</sequence>
<name>A0A7J7FTS6_CAMSI</name>
<feature type="region of interest" description="Disordered" evidence="1">
    <location>
        <begin position="247"/>
        <end position="270"/>
    </location>
</feature>
<dbReference type="PANTHER" id="PTHR46033">
    <property type="entry name" value="PROTEIN MAIN-LIKE 2"/>
    <property type="match status" value="1"/>
</dbReference>
<feature type="compositionally biased region" description="Acidic residues" evidence="1">
    <location>
        <begin position="886"/>
        <end position="895"/>
    </location>
</feature>
<dbReference type="Pfam" id="PF10536">
    <property type="entry name" value="PMD"/>
    <property type="match status" value="1"/>
</dbReference>
<feature type="compositionally biased region" description="Acidic residues" evidence="1">
    <location>
        <begin position="916"/>
        <end position="926"/>
    </location>
</feature>
<organism evidence="3 4">
    <name type="scientific">Camellia sinensis</name>
    <name type="common">Tea plant</name>
    <name type="synonym">Thea sinensis</name>
    <dbReference type="NCBI Taxonomy" id="4442"/>
    <lineage>
        <taxon>Eukaryota</taxon>
        <taxon>Viridiplantae</taxon>
        <taxon>Streptophyta</taxon>
        <taxon>Embryophyta</taxon>
        <taxon>Tracheophyta</taxon>
        <taxon>Spermatophyta</taxon>
        <taxon>Magnoliopsida</taxon>
        <taxon>eudicotyledons</taxon>
        <taxon>Gunneridae</taxon>
        <taxon>Pentapetalae</taxon>
        <taxon>asterids</taxon>
        <taxon>Ericales</taxon>
        <taxon>Theaceae</taxon>
        <taxon>Camellia</taxon>
    </lineage>
</organism>
<feature type="compositionally biased region" description="Basic residues" evidence="1">
    <location>
        <begin position="932"/>
        <end position="945"/>
    </location>
</feature>
<feature type="compositionally biased region" description="Polar residues" evidence="1">
    <location>
        <begin position="830"/>
        <end position="839"/>
    </location>
</feature>
<feature type="domain" description="Aminotransferase-like plant mobile" evidence="2">
    <location>
        <begin position="371"/>
        <end position="657"/>
    </location>
</feature>
<feature type="region of interest" description="Disordered" evidence="1">
    <location>
        <begin position="776"/>
        <end position="798"/>
    </location>
</feature>
<dbReference type="PANTHER" id="PTHR46033:SF8">
    <property type="entry name" value="PROTEIN MAINTENANCE OF MERISTEMS-LIKE"/>
    <property type="match status" value="1"/>
</dbReference>
<protein>
    <recommendedName>
        <fullName evidence="2">Aminotransferase-like plant mobile domain-containing protein</fullName>
    </recommendedName>
</protein>
<evidence type="ECO:0000313" key="3">
    <source>
        <dbReference type="EMBL" id="KAF5931507.1"/>
    </source>
</evidence>
<dbReference type="InterPro" id="IPR044824">
    <property type="entry name" value="MAIN-like"/>
</dbReference>